<protein>
    <recommendedName>
        <fullName evidence="3">DDE Tnp4 domain-containing protein</fullName>
    </recommendedName>
</protein>
<comment type="caution">
    <text evidence="1">The sequence shown here is derived from an EMBL/GenBank/DDBJ whole genome shotgun (WGS) entry which is preliminary data.</text>
</comment>
<name>A0A3N0XFE4_ANAGA</name>
<keyword evidence="2" id="KW-1185">Reference proteome</keyword>
<dbReference type="EMBL" id="RJVU01075616">
    <property type="protein sequence ID" value="ROI16107.1"/>
    <property type="molecule type" value="Genomic_DNA"/>
</dbReference>
<accession>A0A3N0XFE4</accession>
<organism evidence="1 2">
    <name type="scientific">Anabarilius grahami</name>
    <name type="common">Kanglang fish</name>
    <name type="synonym">Barilius grahami</name>
    <dbReference type="NCBI Taxonomy" id="495550"/>
    <lineage>
        <taxon>Eukaryota</taxon>
        <taxon>Metazoa</taxon>
        <taxon>Chordata</taxon>
        <taxon>Craniata</taxon>
        <taxon>Vertebrata</taxon>
        <taxon>Euteleostomi</taxon>
        <taxon>Actinopterygii</taxon>
        <taxon>Neopterygii</taxon>
        <taxon>Teleostei</taxon>
        <taxon>Ostariophysi</taxon>
        <taxon>Cypriniformes</taxon>
        <taxon>Xenocyprididae</taxon>
        <taxon>Xenocypridinae</taxon>
        <taxon>Xenocypridinae incertae sedis</taxon>
        <taxon>Anabarilius</taxon>
    </lineage>
</organism>
<dbReference type="AlphaFoldDB" id="A0A3N0XFE4"/>
<dbReference type="Proteomes" id="UP000281406">
    <property type="component" value="Unassembled WGS sequence"/>
</dbReference>
<evidence type="ECO:0000313" key="2">
    <source>
        <dbReference type="Proteomes" id="UP000281406"/>
    </source>
</evidence>
<sequence>MDERTFYRHLWVIHSQFVYLTEVLSQHGLIGDQHDEGVEIPLKQKDVWLKCFCIMVPTFVSWFTECKKMSTSTAFRAMCGINGVIGAIDGCHIKLQQPPVRGGDYLNRKCYYSVVLQGIVDGKGRFWDCHGSWVH</sequence>
<dbReference type="OrthoDB" id="8962680at2759"/>
<gene>
    <name evidence="1" type="ORF">DPX16_7160</name>
</gene>
<reference evidence="1 2" key="1">
    <citation type="submission" date="2018-10" db="EMBL/GenBank/DDBJ databases">
        <title>Genome assembly for a Yunnan-Guizhou Plateau 3E fish, Anabarilius grahami (Regan), and its evolutionary and genetic applications.</title>
        <authorList>
            <person name="Jiang W."/>
        </authorList>
    </citation>
    <scope>NUCLEOTIDE SEQUENCE [LARGE SCALE GENOMIC DNA]</scope>
    <source>
        <strain evidence="1">AG-KIZ</strain>
        <tissue evidence="1">Muscle</tissue>
    </source>
</reference>
<evidence type="ECO:0000313" key="1">
    <source>
        <dbReference type="EMBL" id="ROI16107.1"/>
    </source>
</evidence>
<evidence type="ECO:0008006" key="3">
    <source>
        <dbReference type="Google" id="ProtNLM"/>
    </source>
</evidence>
<proteinExistence type="predicted"/>